<dbReference type="InterPro" id="IPR036322">
    <property type="entry name" value="WD40_repeat_dom_sf"/>
</dbReference>
<comment type="subcellular location">
    <subcellularLocation>
        <location evidence="1">Nucleus</location>
        <location evidence="1">Nucleolus</location>
    </subcellularLocation>
</comment>
<proteinExistence type="predicted"/>
<dbReference type="AlphaFoldDB" id="A0AAD7YGW7"/>
<evidence type="ECO:0000259" key="8">
    <source>
        <dbReference type="Pfam" id="PF20998"/>
    </source>
</evidence>
<dbReference type="EMBL" id="JARGEI010000020">
    <property type="protein sequence ID" value="KAJ8713745.1"/>
    <property type="molecule type" value="Genomic_DNA"/>
</dbReference>
<sequence length="584" mass="66588">MAKLHNYYVLCPLIDQKSFLGVAKDKEDEHVIVTLGRNVVNKYQLSDQKQVGGWTSKDHITSTVIYDKEQASYVGVFNKNTIKTWKEDSDNLDKIKKFKFPLNILKVIPRDGQSSLIVFSNGNCASLPYALDNRKTYESKSLLKDTDTIVESACYSINKTDFICYIVKNNKDNIYDIINCPLRDELGDMDRSKLVRTEITRLDDVYVVGKFICTEEKNAVYILWSDGKMTVYNFKDWKTIGSVPWVSTLSSVSLAWMGKEHLIVFGSNTEQDGAIIIAYNIVLGVGSCRYPMKMYAEGAKLYCYHGRIILEASNHIGMLPYVLQTKRNLSSLLGSHEVIQDECMEIADWDSPTEPQFTVTDDTKDLIKLGLTERAICSNVIPPLLEKDDFRAVYQTLKQFKDIPETTLVALLKYCIKLVNPNNIDVTDAEEFAKLCSGEHKNKKDQLVHRAKFELLNSTLQISFSDALIIPPLRNGLSLDDTLFLMTYMAHALVNSEKSMDTDYESKLFDWYTLLMDAFYQQYLMTKDEKVTSVLQNTLNIVLDLIKQLHTVSEMLPVINKLLSGKLIENDEESLSYAIELMQI</sequence>
<evidence type="ECO:0000256" key="5">
    <source>
        <dbReference type="ARBA" id="ARBA00023163"/>
    </source>
</evidence>
<keyword evidence="3" id="KW-0805">Transcription regulation</keyword>
<dbReference type="SUPFAM" id="SSF50978">
    <property type="entry name" value="WD40 repeat-like"/>
    <property type="match status" value="1"/>
</dbReference>
<dbReference type="InterPro" id="IPR048897">
    <property type="entry name" value="Nol11_C"/>
</dbReference>
<protein>
    <recommendedName>
        <fullName evidence="11">Nucleolar protein 11</fullName>
    </recommendedName>
</protein>
<evidence type="ECO:0000256" key="3">
    <source>
        <dbReference type="ARBA" id="ARBA00023015"/>
    </source>
</evidence>
<gene>
    <name evidence="9" type="ORF">PYW07_014115</name>
</gene>
<name>A0AAD7YGW7_MYTSE</name>
<comment type="caution">
    <text evidence="9">The sequence shown here is derived from an EMBL/GenBank/DDBJ whole genome shotgun (WGS) entry which is preliminary data.</text>
</comment>
<keyword evidence="6" id="KW-0539">Nucleus</keyword>
<dbReference type="GO" id="GO:0005730">
    <property type="term" value="C:nucleolus"/>
    <property type="evidence" value="ECO:0007669"/>
    <property type="project" value="UniProtKB-SubCell"/>
</dbReference>
<dbReference type="PANTHER" id="PTHR15633">
    <property type="entry name" value="NUCLEOLAR PROTEIN 11"/>
    <property type="match status" value="1"/>
</dbReference>
<dbReference type="GO" id="GO:0003723">
    <property type="term" value="F:RNA binding"/>
    <property type="evidence" value="ECO:0007669"/>
    <property type="project" value="TreeGrafter"/>
</dbReference>
<keyword evidence="4" id="KW-0010">Activator</keyword>
<dbReference type="InterPro" id="IPR012584">
    <property type="entry name" value="NOL11_N"/>
</dbReference>
<keyword evidence="5" id="KW-0804">Transcription</keyword>
<keyword evidence="2" id="KW-0698">rRNA processing</keyword>
<feature type="domain" description="Nucleolar protein 11 N-terminal" evidence="7">
    <location>
        <begin position="1"/>
        <end position="321"/>
    </location>
</feature>
<evidence type="ECO:0000256" key="1">
    <source>
        <dbReference type="ARBA" id="ARBA00004604"/>
    </source>
</evidence>
<dbReference type="Pfam" id="PF08168">
    <property type="entry name" value="NOL11_N"/>
    <property type="match status" value="1"/>
</dbReference>
<dbReference type="InterPro" id="IPR042859">
    <property type="entry name" value="NOL11"/>
</dbReference>
<evidence type="ECO:0000256" key="4">
    <source>
        <dbReference type="ARBA" id="ARBA00023159"/>
    </source>
</evidence>
<evidence type="ECO:0000259" key="7">
    <source>
        <dbReference type="Pfam" id="PF08168"/>
    </source>
</evidence>
<dbReference type="PANTHER" id="PTHR15633:SF2">
    <property type="entry name" value="NUCLEOLAR PROTEIN 11"/>
    <property type="match status" value="1"/>
</dbReference>
<feature type="domain" description="Nucleolar protein 11 C-terminal" evidence="8">
    <location>
        <begin position="358"/>
        <end position="582"/>
    </location>
</feature>
<evidence type="ECO:0000313" key="9">
    <source>
        <dbReference type="EMBL" id="KAJ8713745.1"/>
    </source>
</evidence>
<evidence type="ECO:0000256" key="2">
    <source>
        <dbReference type="ARBA" id="ARBA00022552"/>
    </source>
</evidence>
<keyword evidence="10" id="KW-1185">Reference proteome</keyword>
<dbReference type="Proteomes" id="UP001231518">
    <property type="component" value="Chromosome 4"/>
</dbReference>
<evidence type="ECO:0000256" key="6">
    <source>
        <dbReference type="ARBA" id="ARBA00023242"/>
    </source>
</evidence>
<evidence type="ECO:0008006" key="11">
    <source>
        <dbReference type="Google" id="ProtNLM"/>
    </source>
</evidence>
<dbReference type="GO" id="GO:0030490">
    <property type="term" value="P:maturation of SSU-rRNA"/>
    <property type="evidence" value="ECO:0007669"/>
    <property type="project" value="InterPro"/>
</dbReference>
<organism evidence="9 10">
    <name type="scientific">Mythimna separata</name>
    <name type="common">Oriental armyworm</name>
    <name type="synonym">Pseudaletia separata</name>
    <dbReference type="NCBI Taxonomy" id="271217"/>
    <lineage>
        <taxon>Eukaryota</taxon>
        <taxon>Metazoa</taxon>
        <taxon>Ecdysozoa</taxon>
        <taxon>Arthropoda</taxon>
        <taxon>Hexapoda</taxon>
        <taxon>Insecta</taxon>
        <taxon>Pterygota</taxon>
        <taxon>Neoptera</taxon>
        <taxon>Endopterygota</taxon>
        <taxon>Lepidoptera</taxon>
        <taxon>Glossata</taxon>
        <taxon>Ditrysia</taxon>
        <taxon>Noctuoidea</taxon>
        <taxon>Noctuidae</taxon>
        <taxon>Noctuinae</taxon>
        <taxon>Hadenini</taxon>
        <taxon>Mythimna</taxon>
    </lineage>
</organism>
<accession>A0AAD7YGW7</accession>
<dbReference type="Pfam" id="PF20998">
    <property type="entry name" value="Nol11_C"/>
    <property type="match status" value="1"/>
</dbReference>
<evidence type="ECO:0000313" key="10">
    <source>
        <dbReference type="Proteomes" id="UP001231518"/>
    </source>
</evidence>
<reference evidence="9" key="1">
    <citation type="submission" date="2023-03" db="EMBL/GenBank/DDBJ databases">
        <title>Chromosome-level genomes of two armyworms, Mythimna separata and Mythimna loreyi, provide insights into the biosynthesis and reception of sex pheromones.</title>
        <authorList>
            <person name="Zhao H."/>
        </authorList>
    </citation>
    <scope>NUCLEOTIDE SEQUENCE</scope>
    <source>
        <strain evidence="9">BeijingLab</strain>
        <tissue evidence="9">Pupa</tissue>
    </source>
</reference>